<gene>
    <name evidence="13" type="ORF">RchiOBHm_Chr3g0462461</name>
</gene>
<dbReference type="SMART" id="SM00369">
    <property type="entry name" value="LRR_TYP"/>
    <property type="match status" value="6"/>
</dbReference>
<evidence type="ECO:0000313" key="13">
    <source>
        <dbReference type="EMBL" id="PRQ42882.1"/>
    </source>
</evidence>
<organism evidence="13 14">
    <name type="scientific">Rosa chinensis</name>
    <name type="common">China rose</name>
    <dbReference type="NCBI Taxonomy" id="74649"/>
    <lineage>
        <taxon>Eukaryota</taxon>
        <taxon>Viridiplantae</taxon>
        <taxon>Streptophyta</taxon>
        <taxon>Embryophyta</taxon>
        <taxon>Tracheophyta</taxon>
        <taxon>Spermatophyta</taxon>
        <taxon>Magnoliopsida</taxon>
        <taxon>eudicotyledons</taxon>
        <taxon>Gunneridae</taxon>
        <taxon>Pentapetalae</taxon>
        <taxon>rosids</taxon>
        <taxon>fabids</taxon>
        <taxon>Rosales</taxon>
        <taxon>Rosaceae</taxon>
        <taxon>Rosoideae</taxon>
        <taxon>Rosoideae incertae sedis</taxon>
        <taxon>Rosa</taxon>
    </lineage>
</organism>
<evidence type="ECO:0000256" key="11">
    <source>
        <dbReference type="ARBA" id="ARBA00023180"/>
    </source>
</evidence>
<dbReference type="InterPro" id="IPR046956">
    <property type="entry name" value="RLP23-like"/>
</dbReference>
<evidence type="ECO:0000256" key="3">
    <source>
        <dbReference type="ARBA" id="ARBA00022475"/>
    </source>
</evidence>
<dbReference type="GO" id="GO:0005886">
    <property type="term" value="C:plasma membrane"/>
    <property type="evidence" value="ECO:0007669"/>
    <property type="project" value="UniProtKB-SubCell"/>
</dbReference>
<comment type="caution">
    <text evidence="13">The sequence shown here is derived from an EMBL/GenBank/DDBJ whole genome shotgun (WGS) entry which is preliminary data.</text>
</comment>
<evidence type="ECO:0000256" key="9">
    <source>
        <dbReference type="ARBA" id="ARBA00023136"/>
    </source>
</evidence>
<evidence type="ECO:0000256" key="6">
    <source>
        <dbReference type="ARBA" id="ARBA00022729"/>
    </source>
</evidence>
<comment type="subcellular location">
    <subcellularLocation>
        <location evidence="1">Cell membrane</location>
        <topology evidence="1">Single-pass type I membrane protein</topology>
    </subcellularLocation>
</comment>
<dbReference type="FunFam" id="3.80.10.10:FF:000041">
    <property type="entry name" value="LRR receptor-like serine/threonine-protein kinase ERECTA"/>
    <property type="match status" value="1"/>
</dbReference>
<protein>
    <submittedName>
        <fullName evidence="13">Putative leucine-rich repeat domain, L domain-containing protein</fullName>
    </submittedName>
</protein>
<dbReference type="PANTHER" id="PTHR48061">
    <property type="entry name" value="LEUCINE-RICH REPEAT RECEPTOR PROTEIN KINASE EMS1-LIKE-RELATED"/>
    <property type="match status" value="1"/>
</dbReference>
<accession>A0A2P6R8Z3</accession>
<keyword evidence="8 12" id="KW-1133">Transmembrane helix</keyword>
<dbReference type="Gramene" id="PRQ42882">
    <property type="protein sequence ID" value="PRQ42882"/>
    <property type="gene ID" value="RchiOBHm_Chr3g0462461"/>
</dbReference>
<feature type="transmembrane region" description="Helical" evidence="12">
    <location>
        <begin position="697"/>
        <end position="718"/>
    </location>
</feature>
<keyword evidence="4" id="KW-0433">Leucine-rich repeat</keyword>
<dbReference type="PRINTS" id="PR00019">
    <property type="entry name" value="LEURICHRPT"/>
</dbReference>
<keyword evidence="11" id="KW-0325">Glycoprotein</keyword>
<comment type="similarity">
    <text evidence="2">Belongs to the RLP family.</text>
</comment>
<keyword evidence="7" id="KW-0677">Repeat</keyword>
<evidence type="ECO:0000256" key="1">
    <source>
        <dbReference type="ARBA" id="ARBA00004251"/>
    </source>
</evidence>
<evidence type="ECO:0000256" key="4">
    <source>
        <dbReference type="ARBA" id="ARBA00022614"/>
    </source>
</evidence>
<dbReference type="Pfam" id="PF00560">
    <property type="entry name" value="LRR_1"/>
    <property type="match status" value="5"/>
</dbReference>
<keyword evidence="10" id="KW-0675">Receptor</keyword>
<dbReference type="FunFam" id="3.80.10.10:FF:000111">
    <property type="entry name" value="LRR receptor-like serine/threonine-protein kinase ERECTA"/>
    <property type="match status" value="1"/>
</dbReference>
<dbReference type="OMA" id="RTKWCET"/>
<keyword evidence="14" id="KW-1185">Reference proteome</keyword>
<dbReference type="AlphaFoldDB" id="A0A2P6R8Z3"/>
<keyword evidence="9 12" id="KW-0472">Membrane</keyword>
<evidence type="ECO:0000256" key="8">
    <source>
        <dbReference type="ARBA" id="ARBA00022989"/>
    </source>
</evidence>
<dbReference type="InterPro" id="IPR032675">
    <property type="entry name" value="LRR_dom_sf"/>
</dbReference>
<dbReference type="Proteomes" id="UP000238479">
    <property type="component" value="Chromosome 3"/>
</dbReference>
<sequence length="759" mass="84233">MSVSDSRFVDLVLSRTGNSLVSSNIIFVAKVEVLSVSTCNLSDPIDSSLQKLHSLSVIHLENNYFSSQVPEFLSNFSNLTSLRISYSRLNGTFPEAIFLVPTPETIDLSNNEQLQGSLPEFKKTGSLRSLVLSRTNFSGLLPDSIGELKMLSRIDLSFCNFTGGIPSSMENLTELVYLDMSNNRLNGSVPLFNKGKNVEEIILSHNDLSVLLSQYYIITTLALASCKLRKFPDFLRYQSILTYLDLSQNQIHGEIPNWIWRLSNLVQLNLSFNALVTLEGPSLHASSTFSILSVIDLHSNQLQGQIPILPPSAAYLDYSRNNFSSTIPSDIGNSLNFTTFFSLSSNNFHGIIPGSICNASNLQVLDLSNNSLCGKIPKCLSAMVSGLAVLNLRRNNLVGSISDNFPGNCSLETLDLNGNRLEGKFPKSLAQCAKLEVLNLGNNQMTDSFPYLLRNISSLRVLILRSNNYFGRFDCHKTNGTWPMLQIIDLANNSFTGDIPGNCLTTWRAMMVDGDASPSVLNQAKFRVFQFSELYYRDALTITSKGLEVELVKILNIYTSVDFSCNKFSGSIPKEMGGLISLYALNLSSNTLTGEIPSSLANLKQLESLDLSKNNLSGQIPEEFAKLNFLSSVNLSYNQLVGLIPTSTQFSTLPASSFEGNKGLWGPPLTGDNRTGMPLPTNNGSHSHVRQEIDWDFVSAEIGFVSGFGIAIGSLLFCKKWRKWYYRAMYSILVKIFPQLEQRLGNHRRHVYINPRWRS</sequence>
<evidence type="ECO:0000256" key="10">
    <source>
        <dbReference type="ARBA" id="ARBA00023170"/>
    </source>
</evidence>
<dbReference type="FunFam" id="3.80.10.10:FF:001678">
    <property type="entry name" value="Calmodulin-binding receptor kinase CaMRLK"/>
    <property type="match status" value="1"/>
</dbReference>
<evidence type="ECO:0000313" key="14">
    <source>
        <dbReference type="Proteomes" id="UP000238479"/>
    </source>
</evidence>
<dbReference type="SUPFAM" id="SSF52058">
    <property type="entry name" value="L domain-like"/>
    <property type="match status" value="2"/>
</dbReference>
<name>A0A2P6R8Z3_ROSCH</name>
<dbReference type="Pfam" id="PF13855">
    <property type="entry name" value="LRR_8"/>
    <property type="match status" value="3"/>
</dbReference>
<keyword evidence="6" id="KW-0732">Signal</keyword>
<keyword evidence="3" id="KW-1003">Cell membrane</keyword>
<proteinExistence type="inferred from homology"/>
<reference evidence="13 14" key="1">
    <citation type="journal article" date="2018" name="Nat. Genet.">
        <title>The Rosa genome provides new insights in the design of modern roses.</title>
        <authorList>
            <person name="Bendahmane M."/>
        </authorList>
    </citation>
    <scope>NUCLEOTIDE SEQUENCE [LARGE SCALE GENOMIC DNA]</scope>
    <source>
        <strain evidence="14">cv. Old Blush</strain>
    </source>
</reference>
<dbReference type="EMBL" id="PDCK01000041">
    <property type="protein sequence ID" value="PRQ42882.1"/>
    <property type="molecule type" value="Genomic_DNA"/>
</dbReference>
<evidence type="ECO:0000256" key="7">
    <source>
        <dbReference type="ARBA" id="ARBA00022737"/>
    </source>
</evidence>
<dbReference type="Gene3D" id="3.80.10.10">
    <property type="entry name" value="Ribonuclease Inhibitor"/>
    <property type="match status" value="4"/>
</dbReference>
<evidence type="ECO:0000256" key="2">
    <source>
        <dbReference type="ARBA" id="ARBA00009592"/>
    </source>
</evidence>
<dbReference type="InterPro" id="IPR003591">
    <property type="entry name" value="Leu-rich_rpt_typical-subtyp"/>
</dbReference>
<dbReference type="PANTHER" id="PTHR48061:SF2">
    <property type="entry name" value="RECEPTOR LIKE PROTEIN 30-LIKE"/>
    <property type="match status" value="1"/>
</dbReference>
<dbReference type="InterPro" id="IPR001611">
    <property type="entry name" value="Leu-rich_rpt"/>
</dbReference>
<keyword evidence="5 12" id="KW-0812">Transmembrane</keyword>
<evidence type="ECO:0000256" key="5">
    <source>
        <dbReference type="ARBA" id="ARBA00022692"/>
    </source>
</evidence>
<evidence type="ECO:0000256" key="12">
    <source>
        <dbReference type="SAM" id="Phobius"/>
    </source>
</evidence>